<evidence type="ECO:0000313" key="2">
    <source>
        <dbReference type="EMBL" id="CEM40667.1"/>
    </source>
</evidence>
<sequence>MASLVPPSAAELSMFATVVVGILVRSGTEMQPNEESLRLWQEARTMLDKVGLSNIVRWARANASNWMKVMNTQVGGKPLLYCLLDKNTQPDHCERTRVVVSLLLRPSNRKPLRRLRLMDGHGRFLHAVLVEMHRRGIPLEEAKFHLVDVVTQVSDWHREFLPVSPMVEVENSNILHYCCPDCGQCNRCNTQGKGTASCSGKAHPHSPCLDLSPSEALTYLNFQSIPEEARGNLLTCLRYWVKEKGHRVLLSFAIGGTWTFSFHVDGAEVGQVTVSWSQVDKIGDKVDGANGNKQDKDIVKRWMAGPGKDMSLIEMVLLRCKGGVAGSGRRVLPKVGDTKAAGHTFRQIVVDLPKEGVEVRKVSCRNGRPSAFFTVLLAKSDDEIWESFDSVRDGTYAPSPATTIQDLVTRLTRTPHLKKAEVDALLEKVKLRGGRDWKLLACDLLESLVSGIEETLPRLYRVAAERVSAVRGALEGVYSAALKKVCKNQEKEKDAKGGKDIKNTNASSKEGEKKAQESDKSASSKEGEKKAQESDKVASSKEGGKKAQESDKSASSKEGGKKAQESDKSASSKEGEKKVQESDKSASSKEGEKKAQESDKLASSKEGEKKVQESDKSASSKEGEKKAQE</sequence>
<name>A0A0G4H9S2_9ALVE</name>
<reference evidence="2" key="1">
    <citation type="submission" date="2014-11" db="EMBL/GenBank/DDBJ databases">
        <authorList>
            <person name="Otto D Thomas"/>
            <person name="Naeem Raeece"/>
        </authorList>
    </citation>
    <scope>NUCLEOTIDE SEQUENCE</scope>
</reference>
<evidence type="ECO:0000256" key="1">
    <source>
        <dbReference type="SAM" id="MobiDB-lite"/>
    </source>
</evidence>
<organism evidence="2">
    <name type="scientific">Chromera velia CCMP2878</name>
    <dbReference type="NCBI Taxonomy" id="1169474"/>
    <lineage>
        <taxon>Eukaryota</taxon>
        <taxon>Sar</taxon>
        <taxon>Alveolata</taxon>
        <taxon>Colpodellida</taxon>
        <taxon>Chromeraceae</taxon>
        <taxon>Chromera</taxon>
    </lineage>
</organism>
<protein>
    <submittedName>
        <fullName evidence="2">Uncharacterized protein</fullName>
    </submittedName>
</protein>
<gene>
    <name evidence="2" type="ORF">Cvel_6011</name>
</gene>
<dbReference type="AlphaFoldDB" id="A0A0G4H9S2"/>
<feature type="compositionally biased region" description="Basic and acidic residues" evidence="1">
    <location>
        <begin position="488"/>
        <end position="502"/>
    </location>
</feature>
<feature type="compositionally biased region" description="Basic and acidic residues" evidence="1">
    <location>
        <begin position="509"/>
        <end position="629"/>
    </location>
</feature>
<dbReference type="EMBL" id="CDMZ01002083">
    <property type="protein sequence ID" value="CEM40667.1"/>
    <property type="molecule type" value="Genomic_DNA"/>
</dbReference>
<dbReference type="VEuPathDB" id="CryptoDB:Cvel_6011"/>
<proteinExistence type="predicted"/>
<feature type="region of interest" description="Disordered" evidence="1">
    <location>
        <begin position="488"/>
        <end position="629"/>
    </location>
</feature>
<accession>A0A0G4H9S2</accession>